<feature type="domain" description="GCF C-terminal" evidence="1">
    <location>
        <begin position="25"/>
        <end position="153"/>
    </location>
</feature>
<sequence length="180" mass="20762">MLKWFLQMVLEEKFDCYYKAATEPFVASMEPRDPEPVLRFIETWGELLPTPILETILDTVVLPKLLTPIESWDQRLEAAPIHVWVHPWLPLLGQKLESAGHLSSSIGLKRHCPPSTAKVQQMLLDITRGEEEALTPQKNLLNSIDKVEKVMMEEIDKMKSTPSAKRAEREMRVRTLMSMR</sequence>
<evidence type="ECO:0000313" key="2">
    <source>
        <dbReference type="EMBL" id="KAG2332263.1"/>
    </source>
</evidence>
<dbReference type="Pfam" id="PF07842">
    <property type="entry name" value="GCFC"/>
    <property type="match status" value="1"/>
</dbReference>
<dbReference type="AlphaFoldDB" id="A0A8X7WQ91"/>
<protein>
    <recommendedName>
        <fullName evidence="1">GCF C-terminal domain-containing protein</fullName>
    </recommendedName>
</protein>
<dbReference type="InterPro" id="IPR022783">
    <property type="entry name" value="GCFC_dom"/>
</dbReference>
<name>A0A8X7WQ91_BRACI</name>
<dbReference type="EMBL" id="JAAMPC010000001">
    <property type="protein sequence ID" value="KAG2332263.1"/>
    <property type="molecule type" value="Genomic_DNA"/>
</dbReference>
<evidence type="ECO:0000313" key="3">
    <source>
        <dbReference type="Proteomes" id="UP000886595"/>
    </source>
</evidence>
<comment type="caution">
    <text evidence="2">The sequence shown here is derived from an EMBL/GenBank/DDBJ whole genome shotgun (WGS) entry which is preliminary data.</text>
</comment>
<dbReference type="InterPro" id="IPR045211">
    <property type="entry name" value="TFP11/STIP/Ntr1"/>
</dbReference>
<gene>
    <name evidence="2" type="ORF">Bca52824_003443</name>
</gene>
<dbReference type="PANTHER" id="PTHR23329:SF1">
    <property type="entry name" value="TUFTELIN-INTERACTING PROTEIN 11"/>
    <property type="match status" value="1"/>
</dbReference>
<keyword evidence="3" id="KW-1185">Reference proteome</keyword>
<dbReference type="GO" id="GO:0000390">
    <property type="term" value="P:spliceosomal complex disassembly"/>
    <property type="evidence" value="ECO:0007669"/>
    <property type="project" value="InterPro"/>
</dbReference>
<evidence type="ECO:0000259" key="1">
    <source>
        <dbReference type="Pfam" id="PF07842"/>
    </source>
</evidence>
<accession>A0A8X7WQ91</accession>
<dbReference type="PANTHER" id="PTHR23329">
    <property type="entry name" value="TUFTELIN-INTERACTING PROTEIN 11-RELATED"/>
    <property type="match status" value="1"/>
</dbReference>
<dbReference type="GO" id="GO:0071008">
    <property type="term" value="C:U2-type post-mRNA release spliceosomal complex"/>
    <property type="evidence" value="ECO:0007669"/>
    <property type="project" value="TreeGrafter"/>
</dbReference>
<proteinExistence type="predicted"/>
<dbReference type="OrthoDB" id="1916775at2759"/>
<reference evidence="2 3" key="1">
    <citation type="submission" date="2020-02" db="EMBL/GenBank/DDBJ databases">
        <authorList>
            <person name="Ma Q."/>
            <person name="Huang Y."/>
            <person name="Song X."/>
            <person name="Pei D."/>
        </authorList>
    </citation>
    <scope>NUCLEOTIDE SEQUENCE [LARGE SCALE GENOMIC DNA]</scope>
    <source>
        <strain evidence="2">Sxm20200214</strain>
        <tissue evidence="2">Leaf</tissue>
    </source>
</reference>
<organism evidence="2 3">
    <name type="scientific">Brassica carinata</name>
    <name type="common">Ethiopian mustard</name>
    <name type="synonym">Abyssinian cabbage</name>
    <dbReference type="NCBI Taxonomy" id="52824"/>
    <lineage>
        <taxon>Eukaryota</taxon>
        <taxon>Viridiplantae</taxon>
        <taxon>Streptophyta</taxon>
        <taxon>Embryophyta</taxon>
        <taxon>Tracheophyta</taxon>
        <taxon>Spermatophyta</taxon>
        <taxon>Magnoliopsida</taxon>
        <taxon>eudicotyledons</taxon>
        <taxon>Gunneridae</taxon>
        <taxon>Pentapetalae</taxon>
        <taxon>rosids</taxon>
        <taxon>malvids</taxon>
        <taxon>Brassicales</taxon>
        <taxon>Brassicaceae</taxon>
        <taxon>Brassiceae</taxon>
        <taxon>Brassica</taxon>
    </lineage>
</organism>
<dbReference type="Proteomes" id="UP000886595">
    <property type="component" value="Unassembled WGS sequence"/>
</dbReference>